<evidence type="ECO:0000256" key="2">
    <source>
        <dbReference type="SAM" id="Phobius"/>
    </source>
</evidence>
<keyword evidence="2" id="KW-0472">Membrane</keyword>
<accession>A0A6N8GNN5</accession>
<evidence type="ECO:0000256" key="1">
    <source>
        <dbReference type="SAM" id="MobiDB-lite"/>
    </source>
</evidence>
<evidence type="ECO:0000313" key="3">
    <source>
        <dbReference type="EMBL" id="MUN63837.1"/>
    </source>
</evidence>
<protein>
    <submittedName>
        <fullName evidence="3">Uncharacterized protein</fullName>
    </submittedName>
</protein>
<keyword evidence="2" id="KW-0812">Transmembrane</keyword>
<dbReference type="Proteomes" id="UP000436989">
    <property type="component" value="Unassembled WGS sequence"/>
</dbReference>
<keyword evidence="2" id="KW-1133">Transmembrane helix</keyword>
<proteinExistence type="predicted"/>
<evidence type="ECO:0000313" key="4">
    <source>
        <dbReference type="Proteomes" id="UP000436989"/>
    </source>
</evidence>
<sequence length="280" mass="29684">MPVARHVVRGAAFGAAAGAVLALFTRNGHSIDLGVLVGVALELLRAGVRGDLTARAADDGSMTGTPRSRRLDPLQTGLLCGLAVGVVVAALTRQLFWIAACMGCGAGVGWLLGRARTRSQEDGTSAPTGRSRPGAAHPDDETEETDRAAGLPASARHRDAVPPPEPRSTTISGYEVVARARDEDLLNGVFVLVLFNHRHARPFRPGQEPVDIRAALGDLHDEAAIEDAILRTEELLAHAVDLAYGARDARDDRAELQLAHPGFSPEHLAEALNWGHRSAR</sequence>
<organism evidence="3 4">
    <name type="scientific">Kocuria sediminis</name>
    <dbReference type="NCBI Taxonomy" id="1038857"/>
    <lineage>
        <taxon>Bacteria</taxon>
        <taxon>Bacillati</taxon>
        <taxon>Actinomycetota</taxon>
        <taxon>Actinomycetes</taxon>
        <taxon>Micrococcales</taxon>
        <taxon>Micrococcaceae</taxon>
        <taxon>Kocuria</taxon>
    </lineage>
</organism>
<comment type="caution">
    <text evidence="3">The sequence shown here is derived from an EMBL/GenBank/DDBJ whole genome shotgun (WGS) entry which is preliminary data.</text>
</comment>
<gene>
    <name evidence="3" type="ORF">GMA12_11935</name>
</gene>
<dbReference type="AlphaFoldDB" id="A0A6N8GNN5"/>
<keyword evidence="4" id="KW-1185">Reference proteome</keyword>
<feature type="transmembrane region" description="Helical" evidence="2">
    <location>
        <begin position="95"/>
        <end position="113"/>
    </location>
</feature>
<dbReference type="EMBL" id="WOGU01000009">
    <property type="protein sequence ID" value="MUN63837.1"/>
    <property type="molecule type" value="Genomic_DNA"/>
</dbReference>
<feature type="transmembrane region" description="Helical" evidence="2">
    <location>
        <begin position="6"/>
        <end position="24"/>
    </location>
</feature>
<reference evidence="3 4" key="1">
    <citation type="submission" date="2019-12" db="EMBL/GenBank/DDBJ databases">
        <authorList>
            <person name="Shi Y."/>
        </authorList>
    </citation>
    <scope>NUCLEOTIDE SEQUENCE [LARGE SCALE GENOMIC DNA]</scope>
    <source>
        <strain evidence="3 4">JCM 17929</strain>
    </source>
</reference>
<feature type="region of interest" description="Disordered" evidence="1">
    <location>
        <begin position="119"/>
        <end position="171"/>
    </location>
</feature>
<name>A0A6N8GNN5_9MICC</name>
<dbReference type="RefSeq" id="WP_156269731.1">
    <property type="nucleotide sequence ID" value="NZ_WOGU01000009.1"/>
</dbReference>